<proteinExistence type="predicted"/>
<feature type="signal peptide" evidence="1">
    <location>
        <begin position="1"/>
        <end position="24"/>
    </location>
</feature>
<evidence type="ECO:0000256" key="1">
    <source>
        <dbReference type="SAM" id="SignalP"/>
    </source>
</evidence>
<protein>
    <submittedName>
        <fullName evidence="2">Uncharacterized protein</fullName>
    </submittedName>
</protein>
<comment type="caution">
    <text evidence="2">The sequence shown here is derived from an EMBL/GenBank/DDBJ whole genome shotgun (WGS) entry which is preliminary data.</text>
</comment>
<name>A0A4R6RSU4_LABRH</name>
<sequence>MNAKIGCAVVAVLLAATACTTSDAGTAVPTTVAGHDRAELDVVSGATAVTIRAVDLGTALYRADGARAEVDGDVVRVSVADGASSIHVDVATGVAWTIRLDGGATEESVDFADGKLDALEFGAGATRIEATLPTPSATVPVRMTGGASSFALALPPGVPATVRFAGGAGQANIDGVAHNGIGGGTVLSTSDWTDGANGYTVDAVAGVSALTLARNG</sequence>
<keyword evidence="1" id="KW-0732">Signal</keyword>
<dbReference type="Proteomes" id="UP000295444">
    <property type="component" value="Unassembled WGS sequence"/>
</dbReference>
<dbReference type="RefSeq" id="WP_133854219.1">
    <property type="nucleotide sequence ID" value="NZ_SNXZ01000011.1"/>
</dbReference>
<evidence type="ECO:0000313" key="2">
    <source>
        <dbReference type="EMBL" id="TDP89943.1"/>
    </source>
</evidence>
<organism evidence="2 3">
    <name type="scientific">Labedaea rhizosphaerae</name>
    <dbReference type="NCBI Taxonomy" id="598644"/>
    <lineage>
        <taxon>Bacteria</taxon>
        <taxon>Bacillati</taxon>
        <taxon>Actinomycetota</taxon>
        <taxon>Actinomycetes</taxon>
        <taxon>Pseudonocardiales</taxon>
        <taxon>Pseudonocardiaceae</taxon>
        <taxon>Labedaea</taxon>
    </lineage>
</organism>
<reference evidence="2 3" key="1">
    <citation type="submission" date="2019-03" db="EMBL/GenBank/DDBJ databases">
        <title>Genomic Encyclopedia of Type Strains, Phase IV (KMG-IV): sequencing the most valuable type-strain genomes for metagenomic binning, comparative biology and taxonomic classification.</title>
        <authorList>
            <person name="Goeker M."/>
        </authorList>
    </citation>
    <scope>NUCLEOTIDE SEQUENCE [LARGE SCALE GENOMIC DNA]</scope>
    <source>
        <strain evidence="2 3">DSM 45361</strain>
    </source>
</reference>
<feature type="chain" id="PRO_5020467381" evidence="1">
    <location>
        <begin position="25"/>
        <end position="216"/>
    </location>
</feature>
<dbReference type="PROSITE" id="PS51257">
    <property type="entry name" value="PROKAR_LIPOPROTEIN"/>
    <property type="match status" value="1"/>
</dbReference>
<dbReference type="OrthoDB" id="3292634at2"/>
<dbReference type="EMBL" id="SNXZ01000011">
    <property type="protein sequence ID" value="TDP89943.1"/>
    <property type="molecule type" value="Genomic_DNA"/>
</dbReference>
<accession>A0A4R6RSU4</accession>
<evidence type="ECO:0000313" key="3">
    <source>
        <dbReference type="Proteomes" id="UP000295444"/>
    </source>
</evidence>
<gene>
    <name evidence="2" type="ORF">EV186_11169</name>
</gene>
<dbReference type="AlphaFoldDB" id="A0A4R6RSU4"/>
<keyword evidence="3" id="KW-1185">Reference proteome</keyword>